<accession>A0A1V8RJT3</accession>
<gene>
    <name evidence="2" type="ORF">BFN67_08730</name>
</gene>
<dbReference type="AlphaFoldDB" id="A0A1V8RJT3"/>
<dbReference type="EMBL" id="MDET01000059">
    <property type="protein sequence ID" value="OQM73376.1"/>
    <property type="molecule type" value="Genomic_DNA"/>
</dbReference>
<evidence type="ECO:0000256" key="1">
    <source>
        <dbReference type="SAM" id="Phobius"/>
    </source>
</evidence>
<reference evidence="2 3" key="1">
    <citation type="journal article" date="2016" name="Int. J. Syst. Evol. Microbiol.">
        <title>Pseudaminobacter manganicus sp. nov., isolated from sludge of a manganese mine.</title>
        <authorList>
            <person name="Li J."/>
            <person name="Huang J."/>
            <person name="Liao S."/>
            <person name="Wang G."/>
        </authorList>
    </citation>
    <scope>NUCLEOTIDE SEQUENCE [LARGE SCALE GENOMIC DNA]</scope>
    <source>
        <strain evidence="2 3">JH-7</strain>
    </source>
</reference>
<organism evidence="2 3">
    <name type="scientific">Manganibacter manganicus</name>
    <dbReference type="NCBI Taxonomy" id="1873176"/>
    <lineage>
        <taxon>Bacteria</taxon>
        <taxon>Pseudomonadati</taxon>
        <taxon>Pseudomonadota</taxon>
        <taxon>Alphaproteobacteria</taxon>
        <taxon>Hyphomicrobiales</taxon>
        <taxon>Phyllobacteriaceae</taxon>
        <taxon>Manganibacter</taxon>
    </lineage>
</organism>
<keyword evidence="3" id="KW-1185">Reference proteome</keyword>
<dbReference type="STRING" id="1873176.BFN67_08730"/>
<comment type="caution">
    <text evidence="2">The sequence shown here is derived from an EMBL/GenBank/DDBJ whole genome shotgun (WGS) entry which is preliminary data.</text>
</comment>
<keyword evidence="1" id="KW-1133">Transmembrane helix</keyword>
<sequence length="71" mass="7981">MKDDWRNNLLPPPEGLEDRPDGFISVAILAFIILGPLIYFGPQLGALEAWLVDVYRIVDSWVAPVRDFVLG</sequence>
<keyword evidence="1" id="KW-0812">Transmembrane</keyword>
<protein>
    <submittedName>
        <fullName evidence="2">Uncharacterized protein</fullName>
    </submittedName>
</protein>
<evidence type="ECO:0000313" key="3">
    <source>
        <dbReference type="Proteomes" id="UP000191905"/>
    </source>
</evidence>
<keyword evidence="1" id="KW-0472">Membrane</keyword>
<proteinExistence type="predicted"/>
<dbReference type="Proteomes" id="UP000191905">
    <property type="component" value="Unassembled WGS sequence"/>
</dbReference>
<evidence type="ECO:0000313" key="2">
    <source>
        <dbReference type="EMBL" id="OQM73376.1"/>
    </source>
</evidence>
<feature type="transmembrane region" description="Helical" evidence="1">
    <location>
        <begin position="22"/>
        <end position="40"/>
    </location>
</feature>
<name>A0A1V8RJT3_9HYPH</name>